<dbReference type="GO" id="GO:0016301">
    <property type="term" value="F:kinase activity"/>
    <property type="evidence" value="ECO:0007669"/>
    <property type="project" value="UniProtKB-KW"/>
</dbReference>
<sequence>MFFYLWKWRINKMFNFRPKYNYKILKICNNTNYKTAYMIVENEISKKYFAKAYNNIFYSNSEHYILDQHLIFNVLKSRYFPRMKEIICNEQQYIIIMEHLSGMSMRFLSSFYLRNSINTDGYFKQLIKALVNLNDLGMAYNHLTIDCMLTDNWGDLRMVGLSNIYKRTYDWWPQKIFCPPIQKKDSFMAPEMLLNRHYDGMPANIWSCGIIYIFLFLGDCPWKIADLSDINYSKYINGRCLNTLDIPYKFPNRIISQLLKILDPSPKTRMTLIELKNSVWYNSIYLFEHEVQF</sequence>
<dbReference type="PANTHER" id="PTHR43895:SF32">
    <property type="entry name" value="SERINE_THREONINE-PROTEIN KINASE CHK1"/>
    <property type="match status" value="1"/>
</dbReference>
<keyword evidence="4" id="KW-0547">Nucleotide-binding</keyword>
<gene>
    <name evidence="10" type="primary">CIPK24_0</name>
    <name evidence="10" type="ORF">TCON_0362</name>
</gene>
<comment type="caution">
    <text evidence="10">The sequence shown here is derived from an EMBL/GenBank/DDBJ whole genome shotgun (WGS) entry which is preliminary data.</text>
</comment>
<evidence type="ECO:0000256" key="2">
    <source>
        <dbReference type="ARBA" id="ARBA00022527"/>
    </source>
</evidence>
<dbReference type="Gene3D" id="1.10.510.10">
    <property type="entry name" value="Transferase(Phosphotransferase) domain 1"/>
    <property type="match status" value="1"/>
</dbReference>
<feature type="domain" description="Protein kinase" evidence="9">
    <location>
        <begin position="22"/>
        <end position="281"/>
    </location>
</feature>
<keyword evidence="5 10" id="KW-0418">Kinase</keyword>
<dbReference type="EC" id="2.7.11.1" evidence="1"/>
<keyword evidence="6" id="KW-0067">ATP-binding</keyword>
<evidence type="ECO:0000256" key="6">
    <source>
        <dbReference type="ARBA" id="ARBA00022840"/>
    </source>
</evidence>
<evidence type="ECO:0000256" key="1">
    <source>
        <dbReference type="ARBA" id="ARBA00012513"/>
    </source>
</evidence>
<keyword evidence="2" id="KW-0723">Serine/threonine-protein kinase</keyword>
<evidence type="ECO:0000256" key="5">
    <source>
        <dbReference type="ARBA" id="ARBA00022777"/>
    </source>
</evidence>
<evidence type="ECO:0000256" key="7">
    <source>
        <dbReference type="ARBA" id="ARBA00047899"/>
    </source>
</evidence>
<evidence type="ECO:0000313" key="10">
    <source>
        <dbReference type="EMBL" id="KAF7684454.1"/>
    </source>
</evidence>
<protein>
    <recommendedName>
        <fullName evidence="1">non-specific serine/threonine protein kinase</fullName>
        <ecNumber evidence="1">2.7.11.1</ecNumber>
    </recommendedName>
</protein>
<dbReference type="InterPro" id="IPR000719">
    <property type="entry name" value="Prot_kinase_dom"/>
</dbReference>
<evidence type="ECO:0000256" key="4">
    <source>
        <dbReference type="ARBA" id="ARBA00022741"/>
    </source>
</evidence>
<dbReference type="PANTHER" id="PTHR43895">
    <property type="entry name" value="CALCIUM/CALMODULIN-DEPENDENT PROTEIN KINASE KINASE-RELATED"/>
    <property type="match status" value="1"/>
</dbReference>
<dbReference type="Proteomes" id="UP001516464">
    <property type="component" value="Unassembled WGS sequence"/>
</dbReference>
<accession>A0ABQ7I254</accession>
<evidence type="ECO:0000256" key="8">
    <source>
        <dbReference type="ARBA" id="ARBA00048679"/>
    </source>
</evidence>
<dbReference type="PROSITE" id="PS50011">
    <property type="entry name" value="PROTEIN_KINASE_DOM"/>
    <property type="match status" value="1"/>
</dbReference>
<name>A0ABQ7I254_9MICR</name>
<evidence type="ECO:0000256" key="3">
    <source>
        <dbReference type="ARBA" id="ARBA00022679"/>
    </source>
</evidence>
<dbReference type="InterPro" id="IPR011009">
    <property type="entry name" value="Kinase-like_dom_sf"/>
</dbReference>
<dbReference type="Pfam" id="PF00069">
    <property type="entry name" value="Pkinase"/>
    <property type="match status" value="1"/>
</dbReference>
<proteinExistence type="predicted"/>
<keyword evidence="11" id="KW-1185">Reference proteome</keyword>
<dbReference type="SUPFAM" id="SSF56112">
    <property type="entry name" value="Protein kinase-like (PK-like)"/>
    <property type="match status" value="1"/>
</dbReference>
<organism evidence="10 11">
    <name type="scientific">Astathelohania contejeani</name>
    <dbReference type="NCBI Taxonomy" id="164912"/>
    <lineage>
        <taxon>Eukaryota</taxon>
        <taxon>Fungi</taxon>
        <taxon>Fungi incertae sedis</taxon>
        <taxon>Microsporidia</taxon>
        <taxon>Astathelohaniidae</taxon>
        <taxon>Astathelohania</taxon>
    </lineage>
</organism>
<keyword evidence="3" id="KW-0808">Transferase</keyword>
<comment type="catalytic activity">
    <reaction evidence="7">
        <text>L-threonyl-[protein] + ATP = O-phospho-L-threonyl-[protein] + ADP + H(+)</text>
        <dbReference type="Rhea" id="RHEA:46608"/>
        <dbReference type="Rhea" id="RHEA-COMP:11060"/>
        <dbReference type="Rhea" id="RHEA-COMP:11605"/>
        <dbReference type="ChEBI" id="CHEBI:15378"/>
        <dbReference type="ChEBI" id="CHEBI:30013"/>
        <dbReference type="ChEBI" id="CHEBI:30616"/>
        <dbReference type="ChEBI" id="CHEBI:61977"/>
        <dbReference type="ChEBI" id="CHEBI:456216"/>
        <dbReference type="EC" id="2.7.11.1"/>
    </reaction>
</comment>
<comment type="catalytic activity">
    <reaction evidence="8">
        <text>L-seryl-[protein] + ATP = O-phospho-L-seryl-[protein] + ADP + H(+)</text>
        <dbReference type="Rhea" id="RHEA:17989"/>
        <dbReference type="Rhea" id="RHEA-COMP:9863"/>
        <dbReference type="Rhea" id="RHEA-COMP:11604"/>
        <dbReference type="ChEBI" id="CHEBI:15378"/>
        <dbReference type="ChEBI" id="CHEBI:29999"/>
        <dbReference type="ChEBI" id="CHEBI:30616"/>
        <dbReference type="ChEBI" id="CHEBI:83421"/>
        <dbReference type="ChEBI" id="CHEBI:456216"/>
        <dbReference type="EC" id="2.7.11.1"/>
    </reaction>
</comment>
<reference evidence="10 11" key="1">
    <citation type="submission" date="2019-01" db="EMBL/GenBank/DDBJ databases">
        <title>Genomes sequencing and comparative genomics of infectious freshwater microsporidia, Cucumispora dikerogammari and Thelohania contejeani.</title>
        <authorList>
            <person name="Cormier A."/>
            <person name="Giraud I."/>
            <person name="Wattier R."/>
            <person name="Teixeira M."/>
            <person name="Grandjean F."/>
            <person name="Rigaud T."/>
            <person name="Cordaux R."/>
        </authorList>
    </citation>
    <scope>NUCLEOTIDE SEQUENCE [LARGE SCALE GENOMIC DNA]</scope>
    <source>
        <strain evidence="10">T1</strain>
        <tissue evidence="10">Spores</tissue>
    </source>
</reference>
<evidence type="ECO:0000259" key="9">
    <source>
        <dbReference type="PROSITE" id="PS50011"/>
    </source>
</evidence>
<evidence type="ECO:0000313" key="11">
    <source>
        <dbReference type="Proteomes" id="UP001516464"/>
    </source>
</evidence>
<dbReference type="SMART" id="SM00220">
    <property type="entry name" value="S_TKc"/>
    <property type="match status" value="1"/>
</dbReference>
<dbReference type="EMBL" id="SBIQ01000013">
    <property type="protein sequence ID" value="KAF7684454.1"/>
    <property type="molecule type" value="Genomic_DNA"/>
</dbReference>